<evidence type="ECO:0000313" key="2">
    <source>
        <dbReference type="Proteomes" id="UP000824469"/>
    </source>
</evidence>
<reference evidence="1 2" key="1">
    <citation type="journal article" date="2021" name="Nat. Plants">
        <title>The Taxus genome provides insights into paclitaxel biosynthesis.</title>
        <authorList>
            <person name="Xiong X."/>
            <person name="Gou J."/>
            <person name="Liao Q."/>
            <person name="Li Y."/>
            <person name="Zhou Q."/>
            <person name="Bi G."/>
            <person name="Li C."/>
            <person name="Du R."/>
            <person name="Wang X."/>
            <person name="Sun T."/>
            <person name="Guo L."/>
            <person name="Liang H."/>
            <person name="Lu P."/>
            <person name="Wu Y."/>
            <person name="Zhang Z."/>
            <person name="Ro D.K."/>
            <person name="Shang Y."/>
            <person name="Huang S."/>
            <person name="Yan J."/>
        </authorList>
    </citation>
    <scope>NUCLEOTIDE SEQUENCE [LARGE SCALE GENOMIC DNA]</scope>
    <source>
        <strain evidence="1">Ta-2019</strain>
    </source>
</reference>
<evidence type="ECO:0000313" key="1">
    <source>
        <dbReference type="EMBL" id="KAH9288081.1"/>
    </source>
</evidence>
<feature type="non-terminal residue" evidence="1">
    <location>
        <position position="1"/>
    </location>
</feature>
<dbReference type="Proteomes" id="UP000824469">
    <property type="component" value="Unassembled WGS sequence"/>
</dbReference>
<organism evidence="1 2">
    <name type="scientific">Taxus chinensis</name>
    <name type="common">Chinese yew</name>
    <name type="synonym">Taxus wallichiana var. chinensis</name>
    <dbReference type="NCBI Taxonomy" id="29808"/>
    <lineage>
        <taxon>Eukaryota</taxon>
        <taxon>Viridiplantae</taxon>
        <taxon>Streptophyta</taxon>
        <taxon>Embryophyta</taxon>
        <taxon>Tracheophyta</taxon>
        <taxon>Spermatophyta</taxon>
        <taxon>Pinopsida</taxon>
        <taxon>Pinidae</taxon>
        <taxon>Conifers II</taxon>
        <taxon>Cupressales</taxon>
        <taxon>Taxaceae</taxon>
        <taxon>Taxus</taxon>
    </lineage>
</organism>
<dbReference type="AlphaFoldDB" id="A0AA38BPN7"/>
<comment type="caution">
    <text evidence="1">The sequence shown here is derived from an EMBL/GenBank/DDBJ whole genome shotgun (WGS) entry which is preliminary data.</text>
</comment>
<name>A0AA38BPN7_TAXCH</name>
<gene>
    <name evidence="1" type="ORF">KI387_032198</name>
</gene>
<keyword evidence="2" id="KW-1185">Reference proteome</keyword>
<protein>
    <submittedName>
        <fullName evidence="1">Uncharacterized protein</fullName>
    </submittedName>
</protein>
<dbReference type="EMBL" id="JAHRHJ020003813">
    <property type="protein sequence ID" value="KAH9288081.1"/>
    <property type="molecule type" value="Genomic_DNA"/>
</dbReference>
<accession>A0AA38BPN7</accession>
<proteinExistence type="predicted"/>
<sequence length="94" mass="10400">KWPQKSTNSTLWKLEPDTFVRSNVSMGKEASGGPSYAKIILAAPENAFHIIPQESADIRCRMTILMLFLAMIRRILVSERLPVGLPVTAFSSPA</sequence>